<comment type="caution">
    <text evidence="1">The sequence shown here is derived from an EMBL/GenBank/DDBJ whole genome shotgun (WGS) entry which is preliminary data.</text>
</comment>
<dbReference type="Pfam" id="PF13715">
    <property type="entry name" value="CarbopepD_reg_2"/>
    <property type="match status" value="1"/>
</dbReference>
<dbReference type="RefSeq" id="WP_109404451.1">
    <property type="nucleotide sequence ID" value="NZ_QFFG01000002.1"/>
</dbReference>
<name>A0A2U2JCP9_9FLAO</name>
<gene>
    <name evidence="1" type="ORF">DIS07_06730</name>
</gene>
<dbReference type="EMBL" id="QFFG01000002">
    <property type="protein sequence ID" value="PWG06120.1"/>
    <property type="molecule type" value="Genomic_DNA"/>
</dbReference>
<organism evidence="1 2">
    <name type="scientific">Polaribacter aquimarinus</name>
    <dbReference type="NCBI Taxonomy" id="2100726"/>
    <lineage>
        <taxon>Bacteria</taxon>
        <taxon>Pseudomonadati</taxon>
        <taxon>Bacteroidota</taxon>
        <taxon>Flavobacteriia</taxon>
        <taxon>Flavobacteriales</taxon>
        <taxon>Flavobacteriaceae</taxon>
    </lineage>
</organism>
<keyword evidence="2" id="KW-1185">Reference proteome</keyword>
<sequence length="402" mass="47466">MKIRFLFFLVFHCSFSQVNIKGKVYDSKGPLEGAAIYFNSTMVGTTTNSEGEFSIKTEEGHFELIISYLGYKTIRYNLYTNEYKKPLVFALEENRYTLDEVVLKKIKYDKKWKANLKRFYREFFGNTKLSKDCKIINPKTLFFYYNSKDNIFNAFTKAPLIIRHNGLGYSITYDLVYFSVEKDFVKSLGYSQFKNLQGSKHKKRTWKKNRLVTYNGSVNHFLKSILANRVKREGFVIEQFIRLPNKERPSDTEIKKARKKITSYKKTINFSRKIENPVTDIDSALVTIRKSNLPKLKDSIYKKDLKSKDILVKKEGKLRLDFKNNLLVIYKKEKEEKNYRRRGLESSLKFRPQMSTIIPTTRPILIDKNGILDNPLDLVYEGYWAFERFANFLPLDYNPKKD</sequence>
<dbReference type="Gene3D" id="2.60.40.1120">
    <property type="entry name" value="Carboxypeptidase-like, regulatory domain"/>
    <property type="match status" value="1"/>
</dbReference>
<accession>A0A2U2JCP9</accession>
<dbReference type="OrthoDB" id="1223654at2"/>
<evidence type="ECO:0000313" key="2">
    <source>
        <dbReference type="Proteomes" id="UP000245670"/>
    </source>
</evidence>
<protein>
    <recommendedName>
        <fullName evidence="3">Carboxypeptidase-like regulatory domain-containing protein</fullName>
    </recommendedName>
</protein>
<proteinExistence type="predicted"/>
<dbReference type="Proteomes" id="UP000245670">
    <property type="component" value="Unassembled WGS sequence"/>
</dbReference>
<evidence type="ECO:0000313" key="1">
    <source>
        <dbReference type="EMBL" id="PWG06120.1"/>
    </source>
</evidence>
<dbReference type="AlphaFoldDB" id="A0A2U2JCP9"/>
<dbReference type="InterPro" id="IPR008969">
    <property type="entry name" value="CarboxyPept-like_regulatory"/>
</dbReference>
<dbReference type="SUPFAM" id="SSF49464">
    <property type="entry name" value="Carboxypeptidase regulatory domain-like"/>
    <property type="match status" value="1"/>
</dbReference>
<evidence type="ECO:0008006" key="3">
    <source>
        <dbReference type="Google" id="ProtNLM"/>
    </source>
</evidence>
<reference evidence="1 2" key="1">
    <citation type="submission" date="2018-05" db="EMBL/GenBank/DDBJ databases">
        <title>Polaribacter aquimarinus sp. nov., isolated from sediment in a sediment of sea.</title>
        <authorList>
            <person name="Lu D."/>
        </authorList>
    </citation>
    <scope>NUCLEOTIDE SEQUENCE [LARGE SCALE GENOMIC DNA]</scope>
    <source>
        <strain evidence="1 2">ZY113</strain>
    </source>
</reference>